<evidence type="ECO:0000256" key="1">
    <source>
        <dbReference type="SAM" id="MobiDB-lite"/>
    </source>
</evidence>
<feature type="transmembrane region" description="Helical" evidence="2">
    <location>
        <begin position="480"/>
        <end position="501"/>
    </location>
</feature>
<keyword evidence="2" id="KW-1133">Transmembrane helix</keyword>
<feature type="transmembrane region" description="Helical" evidence="2">
    <location>
        <begin position="339"/>
        <end position="361"/>
    </location>
</feature>
<feature type="transmembrane region" description="Helical" evidence="2">
    <location>
        <begin position="234"/>
        <end position="255"/>
    </location>
</feature>
<dbReference type="Proteomes" id="UP000643810">
    <property type="component" value="Unassembled WGS sequence"/>
</dbReference>
<dbReference type="InterPro" id="IPR039672">
    <property type="entry name" value="MFS_2"/>
</dbReference>
<keyword evidence="4" id="KW-1185">Reference proteome</keyword>
<dbReference type="EMBL" id="JACOPG010000004">
    <property type="protein sequence ID" value="MBC5686976.1"/>
    <property type="molecule type" value="Genomic_DNA"/>
</dbReference>
<accession>A0ABR7GI59</accession>
<feature type="transmembrane region" description="Helical" evidence="2">
    <location>
        <begin position="93"/>
        <end position="114"/>
    </location>
</feature>
<evidence type="ECO:0000313" key="3">
    <source>
        <dbReference type="EMBL" id="MBC5686976.1"/>
    </source>
</evidence>
<feature type="transmembrane region" description="Helical" evidence="2">
    <location>
        <begin position="192"/>
        <end position="214"/>
    </location>
</feature>
<protein>
    <submittedName>
        <fullName evidence="3">MFS transporter</fullName>
    </submittedName>
</protein>
<dbReference type="Gene3D" id="1.20.1250.20">
    <property type="entry name" value="MFS general substrate transporter like domains"/>
    <property type="match status" value="1"/>
</dbReference>
<feature type="region of interest" description="Disordered" evidence="1">
    <location>
        <begin position="22"/>
        <end position="45"/>
    </location>
</feature>
<keyword evidence="2" id="KW-0472">Membrane</keyword>
<name>A0ABR7GI59_9FIRM</name>
<feature type="transmembrane region" description="Helical" evidence="2">
    <location>
        <begin position="304"/>
        <end position="333"/>
    </location>
</feature>
<dbReference type="PANTHER" id="PTHR11328">
    <property type="entry name" value="MAJOR FACILITATOR SUPERFAMILY DOMAIN-CONTAINING PROTEIN"/>
    <property type="match status" value="1"/>
</dbReference>
<dbReference type="SUPFAM" id="SSF103473">
    <property type="entry name" value="MFS general substrate transporter"/>
    <property type="match status" value="1"/>
</dbReference>
<proteinExistence type="predicted"/>
<dbReference type="Pfam" id="PF13347">
    <property type="entry name" value="MFS_2"/>
    <property type="match status" value="1"/>
</dbReference>
<dbReference type="InterPro" id="IPR036259">
    <property type="entry name" value="MFS_trans_sf"/>
</dbReference>
<comment type="caution">
    <text evidence="3">The sequence shown here is derived from an EMBL/GenBank/DDBJ whole genome shotgun (WGS) entry which is preliminary data.</text>
</comment>
<dbReference type="RefSeq" id="WP_186854595.1">
    <property type="nucleotide sequence ID" value="NZ_JACOPG010000004.1"/>
</dbReference>
<feature type="transmembrane region" description="Helical" evidence="2">
    <location>
        <begin position="126"/>
        <end position="144"/>
    </location>
</feature>
<feature type="transmembrane region" description="Helical" evidence="2">
    <location>
        <begin position="156"/>
        <end position="180"/>
    </location>
</feature>
<dbReference type="PANTHER" id="PTHR11328:SF24">
    <property type="entry name" value="MAJOR FACILITATOR SUPERFAMILY (MFS) PROFILE DOMAIN-CONTAINING PROTEIN"/>
    <property type="match status" value="1"/>
</dbReference>
<feature type="transmembrane region" description="Helical" evidence="2">
    <location>
        <begin position="368"/>
        <end position="388"/>
    </location>
</feature>
<reference evidence="3 4" key="1">
    <citation type="submission" date="2020-08" db="EMBL/GenBank/DDBJ databases">
        <title>Genome public.</title>
        <authorList>
            <person name="Liu C."/>
            <person name="Sun Q."/>
        </authorList>
    </citation>
    <scope>NUCLEOTIDE SEQUENCE [LARGE SCALE GENOMIC DNA]</scope>
    <source>
        <strain evidence="3 4">NSJ-9</strain>
    </source>
</reference>
<feature type="transmembrane region" description="Helical" evidence="2">
    <location>
        <begin position="56"/>
        <end position="81"/>
    </location>
</feature>
<evidence type="ECO:0000313" key="4">
    <source>
        <dbReference type="Proteomes" id="UP000643810"/>
    </source>
</evidence>
<evidence type="ECO:0000256" key="2">
    <source>
        <dbReference type="SAM" id="Phobius"/>
    </source>
</evidence>
<gene>
    <name evidence="3" type="ORF">H8R94_10230</name>
</gene>
<keyword evidence="2" id="KW-0812">Transmembrane</keyword>
<feature type="transmembrane region" description="Helical" evidence="2">
    <location>
        <begin position="448"/>
        <end position="468"/>
    </location>
</feature>
<sequence length="534" mass="58806">MNKFWRSKISIEKYKSLVSHSNEEKVNDARQNGENNMKRKERDMSSNAKIDMGEKLAYGFGGSFGASAINFFTAGFILIFYTEIMKVDPLLASSVIGISKLLDGLSDLVAGRILDNTHHKMGKARIWLLRMIPFTIVSVFSMYLMPMNMGKAAQAVYMFITYNLASTVCYTMVYVAYMTLNGLITTDQKTRGMNAGLQMMGAVLLSVLGNATIITLLHKFSGDVQHSAYGDRRGWLMVVLIYMIIYVISELILIYGTRERVKENTGVMETQEEMTEDEKKKAHEKSLNVPFLLTMKALFTNKYWIINLVCGLVISFLMGLESTVASLICTYVLKDVAFYQVSASVNAVAMLLSMLLGFVLLRKMGKRNAVLLGLVIRVGGGLVMAVNISKMTILLGGVMAGIGYGIAGCAFASVIQDTLTYGEWKNGFSMIGMGNAANSFCNKVGNSLGTIVMGAIMSATGYVAGLAVQPASAIMGFKAIYIYIPIILEFVAIIAVTRYDLDKFYDDIQKDLEEGKYAPGVTSYFEKKAQGEDE</sequence>
<feature type="transmembrane region" description="Helical" evidence="2">
    <location>
        <begin position="394"/>
        <end position="415"/>
    </location>
</feature>
<organism evidence="3 4">
    <name type="scientific">Roseburia lenta</name>
    <dbReference type="NCBI Taxonomy" id="2763061"/>
    <lineage>
        <taxon>Bacteria</taxon>
        <taxon>Bacillati</taxon>
        <taxon>Bacillota</taxon>
        <taxon>Clostridia</taxon>
        <taxon>Lachnospirales</taxon>
        <taxon>Lachnospiraceae</taxon>
        <taxon>Roseburia</taxon>
    </lineage>
</organism>